<gene>
    <name evidence="1" type="ORF">SCLTRI_LOCUS2432</name>
</gene>
<name>A0A8H2VPM2_9HELO</name>
<dbReference type="SUPFAM" id="SSF55856">
    <property type="entry name" value="Cytochrome b5-like heme/steroid binding domain"/>
    <property type="match status" value="1"/>
</dbReference>
<accession>A0A8H2VPM2</accession>
<dbReference type="AlphaFoldDB" id="A0A8H2VPM2"/>
<comment type="caution">
    <text evidence="1">The sequence shown here is derived from an EMBL/GenBank/DDBJ whole genome shotgun (WGS) entry which is preliminary data.</text>
</comment>
<proteinExistence type="predicted"/>
<reference evidence="1" key="1">
    <citation type="submission" date="2020-10" db="EMBL/GenBank/DDBJ databases">
        <authorList>
            <person name="Kusch S."/>
        </authorList>
    </citation>
    <scope>NUCLEOTIDE SEQUENCE</scope>
    <source>
        <strain evidence="1">SwB9</strain>
    </source>
</reference>
<evidence type="ECO:0000313" key="1">
    <source>
        <dbReference type="EMBL" id="CAD6442467.1"/>
    </source>
</evidence>
<dbReference type="Proteomes" id="UP000624404">
    <property type="component" value="Unassembled WGS sequence"/>
</dbReference>
<sequence length="79" mass="9453">MHMIGRDATDEIRALHSKDTQVFMRKFVIGVVEGRWKIFLPSIRGCFRGWSGRMRMRMMGFCARREERKKKKKEEMLAC</sequence>
<dbReference type="InterPro" id="IPR036400">
    <property type="entry name" value="Cyt_B5-like_heme/steroid_sf"/>
</dbReference>
<keyword evidence="2" id="KW-1185">Reference proteome</keyword>
<evidence type="ECO:0000313" key="2">
    <source>
        <dbReference type="Proteomes" id="UP000624404"/>
    </source>
</evidence>
<dbReference type="OrthoDB" id="260091at2759"/>
<protein>
    <submittedName>
        <fullName evidence="1">0aa683cf-bfad-4178-adc3-da506e285bea-CDS</fullName>
    </submittedName>
</protein>
<dbReference type="EMBL" id="CAJHIA010000008">
    <property type="protein sequence ID" value="CAD6442467.1"/>
    <property type="molecule type" value="Genomic_DNA"/>
</dbReference>
<organism evidence="1 2">
    <name type="scientific">Sclerotinia trifoliorum</name>
    <dbReference type="NCBI Taxonomy" id="28548"/>
    <lineage>
        <taxon>Eukaryota</taxon>
        <taxon>Fungi</taxon>
        <taxon>Dikarya</taxon>
        <taxon>Ascomycota</taxon>
        <taxon>Pezizomycotina</taxon>
        <taxon>Leotiomycetes</taxon>
        <taxon>Helotiales</taxon>
        <taxon>Sclerotiniaceae</taxon>
        <taxon>Sclerotinia</taxon>
    </lineage>
</organism>